<keyword evidence="6" id="KW-1185">Reference proteome</keyword>
<evidence type="ECO:0000256" key="2">
    <source>
        <dbReference type="ARBA" id="ARBA00023125"/>
    </source>
</evidence>
<dbReference type="PROSITE" id="PS50043">
    <property type="entry name" value="HTH_LUXR_2"/>
    <property type="match status" value="1"/>
</dbReference>
<dbReference type="PANTHER" id="PTHR44688:SF16">
    <property type="entry name" value="DNA-BINDING TRANSCRIPTIONAL ACTIVATOR DEVR_DOSR"/>
    <property type="match status" value="1"/>
</dbReference>
<keyword evidence="3" id="KW-0804">Transcription</keyword>
<organism evidence="5 6">
    <name type="scientific">Cohnella rhizosphaerae</name>
    <dbReference type="NCBI Taxonomy" id="1457232"/>
    <lineage>
        <taxon>Bacteria</taxon>
        <taxon>Bacillati</taxon>
        <taxon>Bacillota</taxon>
        <taxon>Bacilli</taxon>
        <taxon>Bacillales</taxon>
        <taxon>Paenibacillaceae</taxon>
        <taxon>Cohnella</taxon>
    </lineage>
</organism>
<sequence>MLERHVEEWGRRRNLLKRWLDRLPSWALEEHPGLQCMSIKLHVEAGDISFAEVALERIRSKLGEAKWQPWAATVLFMSAEQALYRRDPAGSSAYLEQFDLHAPQGIAMQMLGGNALRGFNFEGLLSFFGDLNEADRFLSFWTERWKTREEYPFAGYIFVSYGELLLEWNRLEEAEQLLHRARMDKAMQPYARIVVNSSVSYAYLLMIKGDAEGAWQVLDQAVPLIRSSDKDLFLKKLNAAKAFLGLQQGKRAEAAAWLAECGLAPSDEAPYYRFTEYLHYARALMAEGAVSDALNLLERMYLRAIRDRRSREQIRLLVLLALAHARHGDDARAMTRLERALHLARPQGYIRSFLDGGADLAKLLAEYLQLRQHGFIRPADPVSLEYVKQLLHLLNLESAVPAVASVALLTVQETRILQAAREGLINREMAERYNVSRETIKMHLKNIYRKLGVNSRIKAIQRASELKLL</sequence>
<name>A0A9X4L0D5_9BACL</name>
<dbReference type="PANTHER" id="PTHR44688">
    <property type="entry name" value="DNA-BINDING TRANSCRIPTIONAL ACTIVATOR DEVR_DOSR"/>
    <property type="match status" value="1"/>
</dbReference>
<evidence type="ECO:0000313" key="5">
    <source>
        <dbReference type="EMBL" id="MDG0814235.1"/>
    </source>
</evidence>
<dbReference type="CDD" id="cd06170">
    <property type="entry name" value="LuxR_C_like"/>
    <property type="match status" value="1"/>
</dbReference>
<dbReference type="Gene3D" id="1.25.40.10">
    <property type="entry name" value="Tetratricopeptide repeat domain"/>
    <property type="match status" value="1"/>
</dbReference>
<accession>A0A9X4L0D5</accession>
<comment type="caution">
    <text evidence="5">The sequence shown here is derived from an EMBL/GenBank/DDBJ whole genome shotgun (WGS) entry which is preliminary data.</text>
</comment>
<feature type="domain" description="HTH luxR-type" evidence="4">
    <location>
        <begin position="402"/>
        <end position="467"/>
    </location>
</feature>
<proteinExistence type="predicted"/>
<dbReference type="Proteomes" id="UP001153404">
    <property type="component" value="Unassembled WGS sequence"/>
</dbReference>
<keyword evidence="2" id="KW-0238">DNA-binding</keyword>
<dbReference type="Pfam" id="PF00196">
    <property type="entry name" value="GerE"/>
    <property type="match status" value="1"/>
</dbReference>
<evidence type="ECO:0000256" key="3">
    <source>
        <dbReference type="ARBA" id="ARBA00023163"/>
    </source>
</evidence>
<reference evidence="5" key="1">
    <citation type="submission" date="2022-10" db="EMBL/GenBank/DDBJ databases">
        <title>Comparative genomic analysis of Cohnella hashimotonis sp. nov., isolated from the International Space Station.</title>
        <authorList>
            <person name="Simpson A."/>
            <person name="Venkateswaran K."/>
        </authorList>
    </citation>
    <scope>NUCLEOTIDE SEQUENCE</scope>
    <source>
        <strain evidence="5">DSM 28161</strain>
    </source>
</reference>
<dbReference type="SUPFAM" id="SSF46894">
    <property type="entry name" value="C-terminal effector domain of the bipartite response regulators"/>
    <property type="match status" value="1"/>
</dbReference>
<dbReference type="Gene3D" id="1.10.10.10">
    <property type="entry name" value="Winged helix-like DNA-binding domain superfamily/Winged helix DNA-binding domain"/>
    <property type="match status" value="1"/>
</dbReference>
<dbReference type="GO" id="GO:0003677">
    <property type="term" value="F:DNA binding"/>
    <property type="evidence" value="ECO:0007669"/>
    <property type="project" value="UniProtKB-KW"/>
</dbReference>
<dbReference type="InterPro" id="IPR000792">
    <property type="entry name" value="Tscrpt_reg_LuxR_C"/>
</dbReference>
<dbReference type="GO" id="GO:0006355">
    <property type="term" value="P:regulation of DNA-templated transcription"/>
    <property type="evidence" value="ECO:0007669"/>
    <property type="project" value="InterPro"/>
</dbReference>
<dbReference type="RefSeq" id="WP_277538991.1">
    <property type="nucleotide sequence ID" value="NZ_JAPDIA010000009.1"/>
</dbReference>
<keyword evidence="1" id="KW-0805">Transcription regulation</keyword>
<evidence type="ECO:0000256" key="1">
    <source>
        <dbReference type="ARBA" id="ARBA00023015"/>
    </source>
</evidence>
<protein>
    <submittedName>
        <fullName evidence="5">LuxR C-terminal-related transcriptional regulator</fullName>
    </submittedName>
</protein>
<dbReference type="AlphaFoldDB" id="A0A9X4L0D5"/>
<dbReference type="SUPFAM" id="SSF48452">
    <property type="entry name" value="TPR-like"/>
    <property type="match status" value="1"/>
</dbReference>
<dbReference type="PRINTS" id="PR00038">
    <property type="entry name" value="HTHLUXR"/>
</dbReference>
<dbReference type="SMART" id="SM00421">
    <property type="entry name" value="HTH_LUXR"/>
    <property type="match status" value="1"/>
</dbReference>
<dbReference type="Pfam" id="PF17874">
    <property type="entry name" value="TPR_MalT"/>
    <property type="match status" value="1"/>
</dbReference>
<dbReference type="InterPro" id="IPR041617">
    <property type="entry name" value="TPR_MalT"/>
</dbReference>
<dbReference type="EMBL" id="JAPDIA010000009">
    <property type="protein sequence ID" value="MDG0814235.1"/>
    <property type="molecule type" value="Genomic_DNA"/>
</dbReference>
<evidence type="ECO:0000259" key="4">
    <source>
        <dbReference type="PROSITE" id="PS50043"/>
    </source>
</evidence>
<dbReference type="InterPro" id="IPR036388">
    <property type="entry name" value="WH-like_DNA-bd_sf"/>
</dbReference>
<dbReference type="InterPro" id="IPR011990">
    <property type="entry name" value="TPR-like_helical_dom_sf"/>
</dbReference>
<evidence type="ECO:0000313" key="6">
    <source>
        <dbReference type="Proteomes" id="UP001153404"/>
    </source>
</evidence>
<dbReference type="InterPro" id="IPR016032">
    <property type="entry name" value="Sig_transdc_resp-reg_C-effctor"/>
</dbReference>
<gene>
    <name evidence="5" type="ORF">OMP40_36870</name>
</gene>